<protein>
    <recommendedName>
        <fullName evidence="3">DUF4773 domain-containing protein</fullName>
    </recommendedName>
</protein>
<evidence type="ECO:0000256" key="2">
    <source>
        <dbReference type="SAM" id="SignalP"/>
    </source>
</evidence>
<accession>A0ABQ7R0R2</accession>
<dbReference type="Pfam" id="PF15998">
    <property type="entry name" value="DUF4773"/>
    <property type="match status" value="1"/>
</dbReference>
<feature type="region of interest" description="Disordered" evidence="1">
    <location>
        <begin position="548"/>
        <end position="612"/>
    </location>
</feature>
<feature type="compositionally biased region" description="Basic residues" evidence="1">
    <location>
        <begin position="270"/>
        <end position="283"/>
    </location>
</feature>
<sequence>MKLSLVFELLMIFVLLAFAASKNIRRQKNNKKGLQNRQDDLKIEDNSINRYCKCSEALCNCCRDFSLPLVNLDGPGCASLRHLSGDKMSVSLSFGRKVITNRTLSGRKPTPVCMPLPGGISKFCGRVYNIARTGEDFRACLGLELQSKSTVEAAVRVSCFNFGPRGVTSEAADPLPLVPQGEKGDDDDDDDDDDDEDDDDDDDFGGLVDDDDDSDLEAVNDVGGADYSGFSLLGDDLLGDLFSSGGNKKPNKNKNKKKQAPTTTTTTTTRRPRPNRRPTRRPASRTTTPKPIEVSSTTVRVRPARPVRRPTRRPGRRTTTTEAPIIVTIPSSPAPTPAPIPVAPMVTLTNVGSQSSTERIQLSSLSSNDITEPVVLVTQKVIPTVAATTSKPTVTNFEDPGLQMSLASLAGQLSSMPVTPIIPSKDNIMTTAQESKYEKIQTITPKPMTTMSFYNTMPMKDSTEASDDMIQIVQSVDDLQSSESSAMPMTTAADESRSHRFRGPVVESNHYEGLSLKKKRHGDDIGDYDVLGLTEMGEAIGENLGVFGGGGRRQNRKEVGGKKDNKDYEDMLTDGLSDLSDTIGLTGKGNKNRNKKHRGRQNKMMRGEWSQV</sequence>
<evidence type="ECO:0000313" key="4">
    <source>
        <dbReference type="EMBL" id="KAG7310888.1"/>
    </source>
</evidence>
<evidence type="ECO:0000313" key="5">
    <source>
        <dbReference type="Proteomes" id="UP000823941"/>
    </source>
</evidence>
<dbReference type="PANTHER" id="PTHR36299:SF3">
    <property type="entry name" value="FI03431P"/>
    <property type="match status" value="1"/>
</dbReference>
<feature type="compositionally biased region" description="Basic residues" evidence="1">
    <location>
        <begin position="590"/>
        <end position="603"/>
    </location>
</feature>
<keyword evidence="2" id="KW-0732">Signal</keyword>
<dbReference type="InterPro" id="IPR031941">
    <property type="entry name" value="DUF4773"/>
</dbReference>
<feature type="region of interest" description="Disordered" evidence="1">
    <location>
        <begin position="243"/>
        <end position="319"/>
    </location>
</feature>
<dbReference type="InterPro" id="IPR016024">
    <property type="entry name" value="ARM-type_fold"/>
</dbReference>
<feature type="domain" description="DUF4773" evidence="3">
    <location>
        <begin position="51"/>
        <end position="166"/>
    </location>
</feature>
<gene>
    <name evidence="4" type="ORF">JYU34_003720</name>
</gene>
<feature type="region of interest" description="Disordered" evidence="1">
    <location>
        <begin position="170"/>
        <end position="221"/>
    </location>
</feature>
<feature type="signal peptide" evidence="2">
    <location>
        <begin position="1"/>
        <end position="21"/>
    </location>
</feature>
<organism evidence="4 5">
    <name type="scientific">Plutella xylostella</name>
    <name type="common">Diamondback moth</name>
    <name type="synonym">Plutella maculipennis</name>
    <dbReference type="NCBI Taxonomy" id="51655"/>
    <lineage>
        <taxon>Eukaryota</taxon>
        <taxon>Metazoa</taxon>
        <taxon>Ecdysozoa</taxon>
        <taxon>Arthropoda</taxon>
        <taxon>Hexapoda</taxon>
        <taxon>Insecta</taxon>
        <taxon>Pterygota</taxon>
        <taxon>Neoptera</taxon>
        <taxon>Endopterygota</taxon>
        <taxon>Lepidoptera</taxon>
        <taxon>Glossata</taxon>
        <taxon>Ditrysia</taxon>
        <taxon>Yponomeutoidea</taxon>
        <taxon>Plutellidae</taxon>
        <taxon>Plutella</taxon>
    </lineage>
</organism>
<evidence type="ECO:0000256" key="1">
    <source>
        <dbReference type="SAM" id="MobiDB-lite"/>
    </source>
</evidence>
<keyword evidence="5" id="KW-1185">Reference proteome</keyword>
<dbReference type="EMBL" id="JAHIBW010000005">
    <property type="protein sequence ID" value="KAG7310888.1"/>
    <property type="molecule type" value="Genomic_DNA"/>
</dbReference>
<evidence type="ECO:0000259" key="3">
    <source>
        <dbReference type="Pfam" id="PF15998"/>
    </source>
</evidence>
<proteinExistence type="predicted"/>
<feature type="chain" id="PRO_5045120342" description="DUF4773 domain-containing protein" evidence="2">
    <location>
        <begin position="22"/>
        <end position="612"/>
    </location>
</feature>
<name>A0ABQ7R0R2_PLUXY</name>
<feature type="compositionally biased region" description="Low complexity" evidence="1">
    <location>
        <begin position="284"/>
        <end position="301"/>
    </location>
</feature>
<dbReference type="Proteomes" id="UP000823941">
    <property type="component" value="Chromosome 5"/>
</dbReference>
<dbReference type="PANTHER" id="PTHR36299">
    <property type="entry name" value="AGAP008005-PA"/>
    <property type="match status" value="1"/>
</dbReference>
<feature type="compositionally biased region" description="Basic residues" evidence="1">
    <location>
        <begin position="302"/>
        <end position="316"/>
    </location>
</feature>
<feature type="compositionally biased region" description="Low complexity" evidence="1">
    <location>
        <begin position="260"/>
        <end position="269"/>
    </location>
</feature>
<reference evidence="4 5" key="1">
    <citation type="submission" date="2021-06" db="EMBL/GenBank/DDBJ databases">
        <title>A haploid diamondback moth (Plutella xylostella L.) genome assembly resolves 31 chromosomes and identifies a diamide resistance mutation.</title>
        <authorList>
            <person name="Ward C.M."/>
            <person name="Perry K.D."/>
            <person name="Baker G."/>
            <person name="Powis K."/>
            <person name="Heckel D.G."/>
            <person name="Baxter S.W."/>
        </authorList>
    </citation>
    <scope>NUCLEOTIDE SEQUENCE [LARGE SCALE GENOMIC DNA]</scope>
    <source>
        <strain evidence="4 5">LV</strain>
        <tissue evidence="4">Single pupa</tissue>
    </source>
</reference>
<feature type="compositionally biased region" description="Acidic residues" evidence="1">
    <location>
        <begin position="184"/>
        <end position="218"/>
    </location>
</feature>
<comment type="caution">
    <text evidence="4">The sequence shown here is derived from an EMBL/GenBank/DDBJ whole genome shotgun (WGS) entry which is preliminary data.</text>
</comment>
<feature type="compositionally biased region" description="Basic and acidic residues" evidence="1">
    <location>
        <begin position="556"/>
        <end position="569"/>
    </location>
</feature>
<feature type="compositionally biased region" description="Basic residues" evidence="1">
    <location>
        <begin position="249"/>
        <end position="259"/>
    </location>
</feature>
<dbReference type="SUPFAM" id="SSF48371">
    <property type="entry name" value="ARM repeat"/>
    <property type="match status" value="1"/>
</dbReference>